<dbReference type="GO" id="GO:0008234">
    <property type="term" value="F:cysteine-type peptidase activity"/>
    <property type="evidence" value="ECO:0007669"/>
    <property type="project" value="InterPro"/>
</dbReference>
<name>A0A6C0CKW5_9ZZZZ</name>
<comment type="similarity">
    <text evidence="1">Belongs to the peptidase C1 family.</text>
</comment>
<keyword evidence="2" id="KW-0812">Transmembrane</keyword>
<keyword evidence="2" id="KW-1133">Transmembrane helix</keyword>
<dbReference type="InterPro" id="IPR000668">
    <property type="entry name" value="Peptidase_C1A_C"/>
</dbReference>
<dbReference type="EMBL" id="MN739438">
    <property type="protein sequence ID" value="QHT04802.1"/>
    <property type="molecule type" value="Genomic_DNA"/>
</dbReference>
<dbReference type="InterPro" id="IPR038765">
    <property type="entry name" value="Papain-like_cys_pep_sf"/>
</dbReference>
<dbReference type="AlphaFoldDB" id="A0A6C0CKW5"/>
<dbReference type="GO" id="GO:0006508">
    <property type="term" value="P:proteolysis"/>
    <property type="evidence" value="ECO:0007669"/>
    <property type="project" value="InterPro"/>
</dbReference>
<organism evidence="4">
    <name type="scientific">viral metagenome</name>
    <dbReference type="NCBI Taxonomy" id="1070528"/>
    <lineage>
        <taxon>unclassified sequences</taxon>
        <taxon>metagenomes</taxon>
        <taxon>organismal metagenomes</taxon>
    </lineage>
</organism>
<proteinExistence type="inferred from homology"/>
<dbReference type="PANTHER" id="PTHR12411">
    <property type="entry name" value="CYSTEINE PROTEASE FAMILY C1-RELATED"/>
    <property type="match status" value="1"/>
</dbReference>
<dbReference type="Pfam" id="PF00112">
    <property type="entry name" value="Peptidase_C1"/>
    <property type="match status" value="1"/>
</dbReference>
<protein>
    <recommendedName>
        <fullName evidence="3">Peptidase C1A papain C-terminal domain-containing protein</fullName>
    </recommendedName>
</protein>
<accession>A0A6C0CKW5</accession>
<evidence type="ECO:0000256" key="1">
    <source>
        <dbReference type="ARBA" id="ARBA00008455"/>
    </source>
</evidence>
<feature type="domain" description="Peptidase C1A papain C-terminal" evidence="3">
    <location>
        <begin position="75"/>
        <end position="309"/>
    </location>
</feature>
<dbReference type="Gene3D" id="3.90.70.10">
    <property type="entry name" value="Cysteine proteinases"/>
    <property type="match status" value="1"/>
</dbReference>
<keyword evidence="2" id="KW-0472">Membrane</keyword>
<dbReference type="SUPFAM" id="SSF54001">
    <property type="entry name" value="Cysteine proteinases"/>
    <property type="match status" value="1"/>
</dbReference>
<feature type="transmembrane region" description="Helical" evidence="2">
    <location>
        <begin position="6"/>
        <end position="25"/>
    </location>
</feature>
<sequence>MDKTIVIWIAVIVAIIIGVVVYVIIKSTGKSKKPSEDKNNLNEQSGASPPKYEYVNYDKFGFPLKKYHISPHYNIPRHYDLRTANPGKIGLPINQRDCSACYAVASVSMMEDRLAIKNGHRPDLSVQMVIDCYKNPENKHINGSTGCGGGTLLNSFEALKLKGTVPASCKSYVAQDLECKDICADGMPIEKVKKYKLRTAYRLYNPKKSHEQNIQNIQMDIMTSGPVVTALTLYTDFLDYKSGVYIRRSDQIYEPHAVKVIGWGYTPEGKLYWICANSFGSSWGDRGHFKIYDSYNHNQLTVNMISGDV</sequence>
<evidence type="ECO:0000313" key="4">
    <source>
        <dbReference type="EMBL" id="QHT04802.1"/>
    </source>
</evidence>
<reference evidence="4" key="1">
    <citation type="journal article" date="2020" name="Nature">
        <title>Giant virus diversity and host interactions through global metagenomics.</title>
        <authorList>
            <person name="Schulz F."/>
            <person name="Roux S."/>
            <person name="Paez-Espino D."/>
            <person name="Jungbluth S."/>
            <person name="Walsh D.A."/>
            <person name="Denef V.J."/>
            <person name="McMahon K.D."/>
            <person name="Konstantinidis K.T."/>
            <person name="Eloe-Fadrosh E.A."/>
            <person name="Kyrpides N.C."/>
            <person name="Woyke T."/>
        </authorList>
    </citation>
    <scope>NUCLEOTIDE SEQUENCE</scope>
    <source>
        <strain evidence="4">GVMAG-M-3300021343-4</strain>
    </source>
</reference>
<evidence type="ECO:0000256" key="2">
    <source>
        <dbReference type="SAM" id="Phobius"/>
    </source>
</evidence>
<dbReference type="SMART" id="SM00645">
    <property type="entry name" value="Pept_C1"/>
    <property type="match status" value="1"/>
</dbReference>
<dbReference type="InterPro" id="IPR013128">
    <property type="entry name" value="Peptidase_C1A"/>
</dbReference>
<evidence type="ECO:0000259" key="3">
    <source>
        <dbReference type="SMART" id="SM00645"/>
    </source>
</evidence>